<protein>
    <recommendedName>
        <fullName evidence="3">Glyceraldehyde-3-phosphate dehydrogenase</fullName>
    </recommendedName>
</protein>
<evidence type="ECO:0008006" key="3">
    <source>
        <dbReference type="Google" id="ProtNLM"/>
    </source>
</evidence>
<dbReference type="GO" id="GO:0016620">
    <property type="term" value="F:oxidoreductase activity, acting on the aldehyde or oxo group of donors, NAD or NADP as acceptor"/>
    <property type="evidence" value="ECO:0007669"/>
    <property type="project" value="InterPro"/>
</dbReference>
<dbReference type="CDD" id="cd18127">
    <property type="entry name" value="GAPDH_II_C"/>
    <property type="match status" value="1"/>
</dbReference>
<reference evidence="1" key="1">
    <citation type="submission" date="2019-03" db="EMBL/GenBank/DDBJ databases">
        <title>Lake Tanganyika Metagenome-Assembled Genomes (MAGs).</title>
        <authorList>
            <person name="Tran P."/>
        </authorList>
    </citation>
    <scope>NUCLEOTIDE SEQUENCE</scope>
    <source>
        <strain evidence="1">K_DeepCast_65m_m2_066</strain>
    </source>
</reference>
<evidence type="ECO:0000313" key="2">
    <source>
        <dbReference type="Proteomes" id="UP000712673"/>
    </source>
</evidence>
<dbReference type="InterPro" id="IPR020830">
    <property type="entry name" value="GlycerAld_3-P_DH_AS"/>
</dbReference>
<evidence type="ECO:0000313" key="1">
    <source>
        <dbReference type="EMBL" id="MBM3224600.1"/>
    </source>
</evidence>
<sequence length="358" mass="40156">MMAAKRVVHIIGTGTIGEPLIGLFSNLREQLEIDEVTFHKNRALLTDRAKVKNLIRRGANLVVAGDKISDFEKLGMQPTYDIQQALDQATVIIDCTPDGVANQHKIDWFQHMSGPKGFLAQGSEFGFGKPYARGINDEALIPGEDRFIQIVSCNTHNLAVLTETLALHDEAADNLIEGRFVCMRRSSDISQEKSFIAAPDAGKHKDPKFGTHHAKDAWHLFHTRGYDLDLFSSAIKLNTQYMHSIWFNLKVKRAVTLDEVIEKLEANKYVALTEKTMANPIFSFGRDHGYFGRILNQTVVSTPTLTVRDGHEITGFCFTPQDGNSLLSSIAATAWLMYPETSEQRIHQFVNSYLFDEV</sequence>
<dbReference type="AlphaFoldDB" id="A0A937W2N2"/>
<name>A0A937W2N2_UNCTE</name>
<dbReference type="Gene3D" id="3.40.50.720">
    <property type="entry name" value="NAD(P)-binding Rossmann-like Domain"/>
    <property type="match status" value="1"/>
</dbReference>
<dbReference type="SUPFAM" id="SSF55347">
    <property type="entry name" value="Glyceraldehyde-3-phosphate dehydrogenase-like, C-terminal domain"/>
    <property type="match status" value="1"/>
</dbReference>
<dbReference type="EMBL" id="VGLS01000361">
    <property type="protein sequence ID" value="MBM3224600.1"/>
    <property type="molecule type" value="Genomic_DNA"/>
</dbReference>
<proteinExistence type="predicted"/>
<comment type="caution">
    <text evidence="1">The sequence shown here is derived from an EMBL/GenBank/DDBJ whole genome shotgun (WGS) entry which is preliminary data.</text>
</comment>
<gene>
    <name evidence="1" type="ORF">FJZ47_12465</name>
</gene>
<organism evidence="1 2">
    <name type="scientific">Tectimicrobiota bacterium</name>
    <dbReference type="NCBI Taxonomy" id="2528274"/>
    <lineage>
        <taxon>Bacteria</taxon>
        <taxon>Pseudomonadati</taxon>
        <taxon>Nitrospinota/Tectimicrobiota group</taxon>
        <taxon>Candidatus Tectimicrobiota</taxon>
    </lineage>
</organism>
<dbReference type="PROSITE" id="PS00071">
    <property type="entry name" value="GAPDH"/>
    <property type="match status" value="1"/>
</dbReference>
<accession>A0A937W2N2</accession>
<dbReference type="CDD" id="cd02278">
    <property type="entry name" value="GAPDH_II_N"/>
    <property type="match status" value="1"/>
</dbReference>
<dbReference type="Gene3D" id="3.30.360.10">
    <property type="entry name" value="Dihydrodipicolinate Reductase, domain 2"/>
    <property type="match status" value="1"/>
</dbReference>
<dbReference type="Proteomes" id="UP000712673">
    <property type="component" value="Unassembled WGS sequence"/>
</dbReference>